<evidence type="ECO:0000256" key="3">
    <source>
        <dbReference type="ARBA" id="ARBA00022692"/>
    </source>
</evidence>
<keyword evidence="4 6" id="KW-1133">Transmembrane helix</keyword>
<dbReference type="PANTHER" id="PTHR31142">
    <property type="entry name" value="TOBAMOVIRUS MULTIPLICATION PROTEIN 1-LIKE ISOFORM X1"/>
    <property type="match status" value="1"/>
</dbReference>
<protein>
    <recommendedName>
        <fullName evidence="7">THH1/TOM1/TOM3 domain-containing protein</fullName>
    </recommendedName>
</protein>
<proteinExistence type="inferred from homology"/>
<dbReference type="InterPro" id="IPR040226">
    <property type="entry name" value="THH1/TOM1/TOM3"/>
</dbReference>
<evidence type="ECO:0000256" key="4">
    <source>
        <dbReference type="ARBA" id="ARBA00022989"/>
    </source>
</evidence>
<dbReference type="EMBL" id="GL871648">
    <property type="protein sequence ID" value="EGC28402.1"/>
    <property type="molecule type" value="Genomic_DNA"/>
</dbReference>
<gene>
    <name evidence="8" type="ORF">DICPUDRAFT_85501</name>
</gene>
<dbReference type="Pfam" id="PF06454">
    <property type="entry name" value="THH1_TOM1-3_dom"/>
    <property type="match status" value="1"/>
</dbReference>
<evidence type="ECO:0000256" key="2">
    <source>
        <dbReference type="ARBA" id="ARBA00006779"/>
    </source>
</evidence>
<sequence length="285" mass="33298">MYPQLYWATGSVMCFIGLVSCIQLIRFLSDKIKIRKIFFITAIIISMFSRGVYFITTPLILDNRIDMPLNAYLFWNHMVDFSFFLAYLMLFISWLEFYYTAKVGGKHFTKGNGIFIIISIFAFSSVSLISALFFISNKECEVKKVDIGTSFYIATLNLLTSILFGIYGIKIYKLIEGNNQVLERKSTFKIKIITWICSFCFLARTFLMLYSAISVWNYSDTKSFDVDWYLVLIYFVTLEIVPTCALLFFLRSSKKKKLTHYEKARFNNNQYTNSVKYSPAEYETI</sequence>
<comment type="similarity">
    <text evidence="2">Belongs to the plant tobamovirus multiplication TOM1 protein family.</text>
</comment>
<evidence type="ECO:0000256" key="5">
    <source>
        <dbReference type="ARBA" id="ARBA00023136"/>
    </source>
</evidence>
<feature type="transmembrane region" description="Helical" evidence="6">
    <location>
        <begin position="147"/>
        <end position="172"/>
    </location>
</feature>
<feature type="transmembrane region" description="Helical" evidence="6">
    <location>
        <begin position="192"/>
        <end position="216"/>
    </location>
</feature>
<evidence type="ECO:0000313" key="8">
    <source>
        <dbReference type="EMBL" id="EGC28402.1"/>
    </source>
</evidence>
<reference evidence="9" key="1">
    <citation type="journal article" date="2011" name="Genome Biol.">
        <title>Comparative genomics of the social amoebae Dictyostelium discoideum and Dictyostelium purpureum.</title>
        <authorList>
            <consortium name="US DOE Joint Genome Institute (JGI-PGF)"/>
            <person name="Sucgang R."/>
            <person name="Kuo A."/>
            <person name="Tian X."/>
            <person name="Salerno W."/>
            <person name="Parikh A."/>
            <person name="Feasley C.L."/>
            <person name="Dalin E."/>
            <person name="Tu H."/>
            <person name="Huang E."/>
            <person name="Barry K."/>
            <person name="Lindquist E."/>
            <person name="Shapiro H."/>
            <person name="Bruce D."/>
            <person name="Schmutz J."/>
            <person name="Salamov A."/>
            <person name="Fey P."/>
            <person name="Gaudet P."/>
            <person name="Anjard C."/>
            <person name="Babu M.M."/>
            <person name="Basu S."/>
            <person name="Bushmanova Y."/>
            <person name="van der Wel H."/>
            <person name="Katoh-Kurasawa M."/>
            <person name="Dinh C."/>
            <person name="Coutinho P.M."/>
            <person name="Saito T."/>
            <person name="Elias M."/>
            <person name="Schaap P."/>
            <person name="Kay R.R."/>
            <person name="Henrissat B."/>
            <person name="Eichinger L."/>
            <person name="Rivero F."/>
            <person name="Putnam N.H."/>
            <person name="West C.M."/>
            <person name="Loomis W.F."/>
            <person name="Chisholm R.L."/>
            <person name="Shaulsky G."/>
            <person name="Strassmann J.E."/>
            <person name="Queller D.C."/>
            <person name="Kuspa A."/>
            <person name="Grigoriev I.V."/>
        </authorList>
    </citation>
    <scope>NUCLEOTIDE SEQUENCE [LARGE SCALE GENOMIC DNA]</scope>
    <source>
        <strain evidence="9">QSDP1</strain>
    </source>
</reference>
<keyword evidence="5 6" id="KW-0472">Membrane</keyword>
<keyword evidence="3 6" id="KW-0812">Transmembrane</keyword>
<feature type="domain" description="THH1/TOM1/TOM3" evidence="7">
    <location>
        <begin position="5"/>
        <end position="258"/>
    </location>
</feature>
<dbReference type="InParanoid" id="F1A5X7"/>
<dbReference type="Proteomes" id="UP000001064">
    <property type="component" value="Unassembled WGS sequence"/>
</dbReference>
<comment type="subcellular location">
    <subcellularLocation>
        <location evidence="1">Endomembrane system</location>
        <topology evidence="1">Multi-pass membrane protein</topology>
    </subcellularLocation>
</comment>
<feature type="transmembrane region" description="Helical" evidence="6">
    <location>
        <begin position="37"/>
        <end position="61"/>
    </location>
</feature>
<dbReference type="GeneID" id="10511026"/>
<dbReference type="KEGG" id="dpp:DICPUDRAFT_85501"/>
<feature type="transmembrane region" description="Helical" evidence="6">
    <location>
        <begin position="228"/>
        <end position="250"/>
    </location>
</feature>
<dbReference type="VEuPathDB" id="AmoebaDB:DICPUDRAFT_85501"/>
<dbReference type="PANTHER" id="PTHR31142:SF3">
    <property type="entry name" value="THH1_TOM1_TOM3 DOMAIN-CONTAINING PROTEIN"/>
    <property type="match status" value="1"/>
</dbReference>
<dbReference type="RefSeq" id="XP_003295071.1">
    <property type="nucleotide sequence ID" value="XM_003295023.1"/>
</dbReference>
<evidence type="ECO:0000256" key="1">
    <source>
        <dbReference type="ARBA" id="ARBA00004127"/>
    </source>
</evidence>
<feature type="transmembrane region" description="Helical" evidence="6">
    <location>
        <begin position="113"/>
        <end position="135"/>
    </location>
</feature>
<feature type="transmembrane region" description="Helical" evidence="6">
    <location>
        <begin position="81"/>
        <end position="101"/>
    </location>
</feature>
<organism evidence="8 9">
    <name type="scientific">Dictyostelium purpureum</name>
    <name type="common">Slime mold</name>
    <dbReference type="NCBI Taxonomy" id="5786"/>
    <lineage>
        <taxon>Eukaryota</taxon>
        <taxon>Amoebozoa</taxon>
        <taxon>Evosea</taxon>
        <taxon>Eumycetozoa</taxon>
        <taxon>Dictyostelia</taxon>
        <taxon>Dictyosteliales</taxon>
        <taxon>Dictyosteliaceae</taxon>
        <taxon>Dictyostelium</taxon>
    </lineage>
</organism>
<dbReference type="OMA" id="AITWICS"/>
<evidence type="ECO:0000313" key="9">
    <source>
        <dbReference type="Proteomes" id="UP000001064"/>
    </source>
</evidence>
<dbReference type="GO" id="GO:0012505">
    <property type="term" value="C:endomembrane system"/>
    <property type="evidence" value="ECO:0007669"/>
    <property type="project" value="UniProtKB-SubCell"/>
</dbReference>
<dbReference type="OrthoDB" id="17244at2759"/>
<accession>F1A5X7</accession>
<dbReference type="InterPro" id="IPR009457">
    <property type="entry name" value="THH1/TOM1/TOM3_dom"/>
</dbReference>
<evidence type="ECO:0000259" key="7">
    <source>
        <dbReference type="Pfam" id="PF06454"/>
    </source>
</evidence>
<feature type="transmembrane region" description="Helical" evidence="6">
    <location>
        <begin position="6"/>
        <end position="25"/>
    </location>
</feature>
<keyword evidence="9" id="KW-1185">Reference proteome</keyword>
<name>F1A5X7_DICPU</name>
<evidence type="ECO:0000256" key="6">
    <source>
        <dbReference type="SAM" id="Phobius"/>
    </source>
</evidence>
<dbReference type="AlphaFoldDB" id="F1A5X7"/>